<dbReference type="PRINTS" id="PR00051">
    <property type="entry name" value="DNAA"/>
</dbReference>
<dbReference type="SMART" id="SM00382">
    <property type="entry name" value="AAA"/>
    <property type="match status" value="1"/>
</dbReference>
<sequence length="342" mass="39653">MGLKASQYQAIMRDYEQRQLRNHDRLTRHYEEVYKKLPEFKSIDESISILSVQYGRKLLNGDDKAIDSLKEELAILRSSKKDLLHSGGFPENYLEPIYDCKDCMDTGYIGNQKCHCFKKAVIGILYEQSNLKQVLKQENFGTFSLDYYSNNYIDTKTGRSSMQVIQDALKLCHHFADTFGTEFNNLFLYGDVGVGKTFLSNCIAKELMDREYSVLYFSSSKFFSILAKNTFDKNNIDAQNMYEYIFDCDLLIVDDLGTEFTNSFVASQFFTCINERLLSRKSTIISTNLSLDTLADLYTERSFSRITSNYTMLKLIGDDIRIKKKLIKNREEHSCYTAQKEL</sequence>
<dbReference type="Gene3D" id="3.40.50.300">
    <property type="entry name" value="P-loop containing nucleotide triphosphate hydrolases"/>
    <property type="match status" value="1"/>
</dbReference>
<dbReference type="InterPro" id="IPR003593">
    <property type="entry name" value="AAA+_ATPase"/>
</dbReference>
<dbReference type="PANTHER" id="PTHR30050">
    <property type="entry name" value="CHROMOSOMAL REPLICATION INITIATOR PROTEIN DNAA"/>
    <property type="match status" value="1"/>
</dbReference>
<evidence type="ECO:0000313" key="3">
    <source>
        <dbReference type="EMBL" id="CUO24071.1"/>
    </source>
</evidence>
<protein>
    <submittedName>
        <fullName evidence="3">Primosomal protein DnaI</fullName>
    </submittedName>
</protein>
<dbReference type="PANTHER" id="PTHR30050:SF4">
    <property type="entry name" value="ATP-BINDING PROTEIN RV3427C IN INSERTION SEQUENCE-RELATED"/>
    <property type="match status" value="1"/>
</dbReference>
<dbReference type="CDD" id="cd00009">
    <property type="entry name" value="AAA"/>
    <property type="match status" value="1"/>
</dbReference>
<dbReference type="Pfam" id="PF00308">
    <property type="entry name" value="Bac_DnaA"/>
    <property type="match status" value="1"/>
</dbReference>
<dbReference type="SUPFAM" id="SSF52540">
    <property type="entry name" value="P-loop containing nucleoside triphosphate hydrolases"/>
    <property type="match status" value="1"/>
</dbReference>
<dbReference type="InterPro" id="IPR020591">
    <property type="entry name" value="Chromosome_initiator_DnaA-like"/>
</dbReference>
<name>A0A174DEP0_9FIRM</name>
<dbReference type="RefSeq" id="WP_050641928.1">
    <property type="nucleotide sequence ID" value="NZ_CABKUE010000009.1"/>
</dbReference>
<evidence type="ECO:0000256" key="1">
    <source>
        <dbReference type="RuleBase" id="RU004227"/>
    </source>
</evidence>
<dbReference type="STRING" id="39482.ERS852491_01648"/>
<reference evidence="3 4" key="1">
    <citation type="submission" date="2015-09" db="EMBL/GenBank/DDBJ databases">
        <authorList>
            <consortium name="Pathogen Informatics"/>
        </authorList>
    </citation>
    <scope>NUCLEOTIDE SEQUENCE [LARGE SCALE GENOMIC DNA]</scope>
    <source>
        <strain evidence="3 4">2789STDY5834876</strain>
    </source>
</reference>
<dbReference type="EMBL" id="CYZU01000012">
    <property type="protein sequence ID" value="CUO24071.1"/>
    <property type="molecule type" value="Genomic_DNA"/>
</dbReference>
<dbReference type="OrthoDB" id="9776217at2"/>
<proteinExistence type="inferred from homology"/>
<dbReference type="GO" id="GO:0006260">
    <property type="term" value="P:DNA replication"/>
    <property type="evidence" value="ECO:0007669"/>
    <property type="project" value="UniProtKB-KW"/>
</dbReference>
<evidence type="ECO:0000313" key="4">
    <source>
        <dbReference type="Proteomes" id="UP000095544"/>
    </source>
</evidence>
<dbReference type="InterPro" id="IPR027417">
    <property type="entry name" value="P-loop_NTPase"/>
</dbReference>
<dbReference type="NCBIfam" id="NF005304">
    <property type="entry name" value="PRK06835.1"/>
    <property type="match status" value="1"/>
</dbReference>
<evidence type="ECO:0000259" key="2">
    <source>
        <dbReference type="SMART" id="SM00382"/>
    </source>
</evidence>
<keyword evidence="1" id="KW-0235">DNA replication</keyword>
<dbReference type="InterPro" id="IPR013317">
    <property type="entry name" value="DnaA_dom"/>
</dbReference>
<organism evidence="3 4">
    <name type="scientific">Faecalicatena contorta</name>
    <dbReference type="NCBI Taxonomy" id="39482"/>
    <lineage>
        <taxon>Bacteria</taxon>
        <taxon>Bacillati</taxon>
        <taxon>Bacillota</taxon>
        <taxon>Clostridia</taxon>
        <taxon>Lachnospirales</taxon>
        <taxon>Lachnospiraceae</taxon>
        <taxon>Faecalicatena</taxon>
    </lineage>
</organism>
<dbReference type="AlphaFoldDB" id="A0A174DEP0"/>
<accession>A0A174DEP0</accession>
<dbReference type="Proteomes" id="UP000095544">
    <property type="component" value="Unassembled WGS sequence"/>
</dbReference>
<feature type="domain" description="AAA+ ATPase" evidence="2">
    <location>
        <begin position="182"/>
        <end position="313"/>
    </location>
</feature>
<comment type="similarity">
    <text evidence="1">Belongs to the DnaA family.</text>
</comment>
<gene>
    <name evidence="3" type="primary">dnaI_3</name>
    <name evidence="3" type="ORF">ERS852491_01648</name>
</gene>